<proteinExistence type="predicted"/>
<organism evidence="1 2">
    <name type="scientific">Candidatus Raymondbacteria bacterium RIFOXYD12_FULL_49_13</name>
    <dbReference type="NCBI Taxonomy" id="1817890"/>
    <lineage>
        <taxon>Bacteria</taxon>
        <taxon>Raymondiibacteriota</taxon>
    </lineage>
</organism>
<dbReference type="SUPFAM" id="SSF53850">
    <property type="entry name" value="Periplasmic binding protein-like II"/>
    <property type="match status" value="1"/>
</dbReference>
<protein>
    <recommendedName>
        <fullName evidence="3">ABC transporter substrate-binding protein</fullName>
    </recommendedName>
</protein>
<dbReference type="Gene3D" id="3.40.190.10">
    <property type="entry name" value="Periplasmic binding protein-like II"/>
    <property type="match status" value="1"/>
</dbReference>
<dbReference type="EMBL" id="MFYX01000107">
    <property type="protein sequence ID" value="OGK02478.1"/>
    <property type="molecule type" value="Genomic_DNA"/>
</dbReference>
<dbReference type="AlphaFoldDB" id="A0A1F7F7D3"/>
<gene>
    <name evidence="1" type="ORF">A2519_12110</name>
</gene>
<sequence>MRLTALFLLIAIQASLAFDSFTIAVNMIPGQRQYFIDSIVGPFCKQKKCEIKVIDFKDNETLPQLMEKLPVQADGKAYPPLGLVKIPHEMSMGLVKQGKLLAINTLLQPEQIQPILNTYFLVDLYLVDNNIYLIPRKLETRLMVYRKSKVSDAVANWASMREAIVAALKKDNRFGLPEGYTLEADPNTWDFFDLFVAGYYWAAKEKAGRIAHRGKKYSGTVTGLMDGIYQCNGTPYDLLNMEADPVADMFTWECVMIKNNVLNKKLWEAGWSGTDIWQAFKSNEAYLSFMTQIDCFFLAGGEKSEPYIPPADMGIALMPKGASLTLDANGAEPERVGRNAVSTGGWWWGIPAAAPNPRLVYSFIEYVTGAEVQKKECGKFGMLPVRVEMIMKSENYFQKPFLQDLFKISRKQFLENGANSIATVKSYKILEQIYLDMFDYCVKEYTGSDKTISAEGLKSALGSRFGARLQEIQE</sequence>
<evidence type="ECO:0008006" key="3">
    <source>
        <dbReference type="Google" id="ProtNLM"/>
    </source>
</evidence>
<dbReference type="Pfam" id="PF13416">
    <property type="entry name" value="SBP_bac_8"/>
    <property type="match status" value="1"/>
</dbReference>
<reference evidence="1 2" key="1">
    <citation type="journal article" date="2016" name="Nat. Commun.">
        <title>Thousands of microbial genomes shed light on interconnected biogeochemical processes in an aquifer system.</title>
        <authorList>
            <person name="Anantharaman K."/>
            <person name="Brown C.T."/>
            <person name="Hug L.A."/>
            <person name="Sharon I."/>
            <person name="Castelle C.J."/>
            <person name="Probst A.J."/>
            <person name="Thomas B.C."/>
            <person name="Singh A."/>
            <person name="Wilkins M.J."/>
            <person name="Karaoz U."/>
            <person name="Brodie E.L."/>
            <person name="Williams K.H."/>
            <person name="Hubbard S.S."/>
            <person name="Banfield J.F."/>
        </authorList>
    </citation>
    <scope>NUCLEOTIDE SEQUENCE [LARGE SCALE GENOMIC DNA]</scope>
</reference>
<comment type="caution">
    <text evidence="1">The sequence shown here is derived from an EMBL/GenBank/DDBJ whole genome shotgun (WGS) entry which is preliminary data.</text>
</comment>
<accession>A0A1F7F7D3</accession>
<evidence type="ECO:0000313" key="2">
    <source>
        <dbReference type="Proteomes" id="UP000179243"/>
    </source>
</evidence>
<name>A0A1F7F7D3_UNCRA</name>
<dbReference type="InterPro" id="IPR006059">
    <property type="entry name" value="SBP"/>
</dbReference>
<dbReference type="Proteomes" id="UP000179243">
    <property type="component" value="Unassembled WGS sequence"/>
</dbReference>
<evidence type="ECO:0000313" key="1">
    <source>
        <dbReference type="EMBL" id="OGK02478.1"/>
    </source>
</evidence>